<keyword evidence="2" id="KW-1185">Reference proteome</keyword>
<name>A0A4Z2J6E9_9TELE</name>
<gene>
    <name evidence="1" type="ORF">EYF80_004578</name>
</gene>
<reference evidence="1 2" key="1">
    <citation type="submission" date="2019-03" db="EMBL/GenBank/DDBJ databases">
        <title>First draft genome of Liparis tanakae, snailfish: a comprehensive survey of snailfish specific genes.</title>
        <authorList>
            <person name="Kim W."/>
            <person name="Song I."/>
            <person name="Jeong J.-H."/>
            <person name="Kim D."/>
            <person name="Kim S."/>
            <person name="Ryu S."/>
            <person name="Song J.Y."/>
            <person name="Lee S.K."/>
        </authorList>
    </citation>
    <scope>NUCLEOTIDE SEQUENCE [LARGE SCALE GENOMIC DNA]</scope>
    <source>
        <tissue evidence="1">Muscle</tissue>
    </source>
</reference>
<dbReference type="AlphaFoldDB" id="A0A4Z2J6E9"/>
<dbReference type="OrthoDB" id="10606238at2759"/>
<accession>A0A4Z2J6E9</accession>
<protein>
    <submittedName>
        <fullName evidence="1">Uncharacterized protein</fullName>
    </submittedName>
</protein>
<proteinExistence type="predicted"/>
<organism evidence="1 2">
    <name type="scientific">Liparis tanakae</name>
    <name type="common">Tanaka's snailfish</name>
    <dbReference type="NCBI Taxonomy" id="230148"/>
    <lineage>
        <taxon>Eukaryota</taxon>
        <taxon>Metazoa</taxon>
        <taxon>Chordata</taxon>
        <taxon>Craniata</taxon>
        <taxon>Vertebrata</taxon>
        <taxon>Euteleostomi</taxon>
        <taxon>Actinopterygii</taxon>
        <taxon>Neopterygii</taxon>
        <taxon>Teleostei</taxon>
        <taxon>Neoteleostei</taxon>
        <taxon>Acanthomorphata</taxon>
        <taxon>Eupercaria</taxon>
        <taxon>Perciformes</taxon>
        <taxon>Cottioidei</taxon>
        <taxon>Cottales</taxon>
        <taxon>Liparidae</taxon>
        <taxon>Liparis</taxon>
    </lineage>
</organism>
<evidence type="ECO:0000313" key="1">
    <source>
        <dbReference type="EMBL" id="TNN85228.1"/>
    </source>
</evidence>
<dbReference type="EMBL" id="SRLO01000022">
    <property type="protein sequence ID" value="TNN85228.1"/>
    <property type="molecule type" value="Genomic_DNA"/>
</dbReference>
<evidence type="ECO:0000313" key="2">
    <source>
        <dbReference type="Proteomes" id="UP000314294"/>
    </source>
</evidence>
<dbReference type="Proteomes" id="UP000314294">
    <property type="component" value="Unassembled WGS sequence"/>
</dbReference>
<comment type="caution">
    <text evidence="1">The sequence shown here is derived from an EMBL/GenBank/DDBJ whole genome shotgun (WGS) entry which is preliminary data.</text>
</comment>
<sequence>MGSIAFQSPAFIRNWDELWDLLCRALRIDLRGKPSTFSADGTEKLVVGEDGLVGGSLVVSMMTVDGGGGACVPLRV</sequence>